<feature type="transmembrane region" description="Helical" evidence="7">
    <location>
        <begin position="232"/>
        <end position="253"/>
    </location>
</feature>
<evidence type="ECO:0000256" key="7">
    <source>
        <dbReference type="SAM" id="Phobius"/>
    </source>
</evidence>
<proteinExistence type="predicted"/>
<keyword evidence="9" id="KW-1185">Reference proteome</keyword>
<evidence type="ECO:0000256" key="1">
    <source>
        <dbReference type="ARBA" id="ARBA00004141"/>
    </source>
</evidence>
<evidence type="ECO:0000256" key="4">
    <source>
        <dbReference type="ARBA" id="ARBA00022989"/>
    </source>
</evidence>
<evidence type="ECO:0000256" key="3">
    <source>
        <dbReference type="ARBA" id="ARBA00022692"/>
    </source>
</evidence>
<sequence length="752" mass="78241">MSGWLQKLQKLVAQSLNGLANLWRSVKRWLPFGGEISSRNTYESGETSGAPSETTEGAGQEAATGPPPTNGTPGDTKTPDATFTVTNTTTTTTTSSIGIGSNGQGEQKNVEDSKEEEAAASDEGECNLFSRNCWWRVFLKLWSYSNGEAGAPSEGGTVVEENTDSADEQEIASDDGQSTPSKSVILPTVPPPYYKVPTFWLLIPVKYASSAPLVILSYMVMYYQNSGLSDNMAGFAVGIVQLGSGIGGTGVGWVADQIHKKENKYARIGFAIGALVLRVLCVILLLWSPLEGGSLRWYQYAGLFIMGLTLFTIQTVDKAMLGNVVSDKDQSTAISLVYFAAGIPSSTTLPTFVGYMAEKRFGYVLSKAADEPLHPITMANNATALRKAMIYCMLIASFVNIVFYGATMYTYKGDVDKLKKECKETVTPTTIATGTLIYHSISESSVTAMSCSTAAANAGSSDIAATACAGISVKKSALNDKERKAVSCGRASISTRSESGDNTAVDVTSCVALSKDTKGIIGIVADSSATVLSTSASGSKKTTSVHVEQSSVGAITIAIPRVSEGKTVTGAGASQVASGGEASTALPQIATHSNGKSSDTAGEDSGGAVGAKAGGTTDSAAPGTPSPNGVTPTSPPQASNGKPGQEDGVSSTGSPSSASGDSASSSSGDSGSGSLSGASSGAQPQASSDTATKESGGESTKVTKVEENCRRTGWSNFHCQKWWESISKWWSGSRRRYRNEVPESRLLRKKPL</sequence>
<feature type="transmembrane region" description="Helical" evidence="7">
    <location>
        <begin position="265"/>
        <end position="285"/>
    </location>
</feature>
<evidence type="ECO:0000256" key="5">
    <source>
        <dbReference type="ARBA" id="ARBA00023136"/>
    </source>
</evidence>
<feature type="transmembrane region" description="Helical" evidence="7">
    <location>
        <begin position="297"/>
        <end position="316"/>
    </location>
</feature>
<evidence type="ECO:0000256" key="6">
    <source>
        <dbReference type="SAM" id="MobiDB-lite"/>
    </source>
</evidence>
<feature type="compositionally biased region" description="Gly residues" evidence="6">
    <location>
        <begin position="604"/>
        <end position="613"/>
    </location>
</feature>
<name>A0AAD8LJ12_BABGI</name>
<feature type="compositionally biased region" description="Basic and acidic residues" evidence="6">
    <location>
        <begin position="691"/>
        <end position="708"/>
    </location>
</feature>
<keyword evidence="3 7" id="KW-0812">Transmembrane</keyword>
<organism evidence="8 9">
    <name type="scientific">Babesia gibsoni</name>
    <dbReference type="NCBI Taxonomy" id="33632"/>
    <lineage>
        <taxon>Eukaryota</taxon>
        <taxon>Sar</taxon>
        <taxon>Alveolata</taxon>
        <taxon>Apicomplexa</taxon>
        <taxon>Aconoidasida</taxon>
        <taxon>Piroplasmida</taxon>
        <taxon>Babesiidae</taxon>
        <taxon>Babesia</taxon>
    </lineage>
</organism>
<dbReference type="EMBL" id="JAVEPI010000004">
    <property type="protein sequence ID" value="KAK1442333.1"/>
    <property type="molecule type" value="Genomic_DNA"/>
</dbReference>
<feature type="compositionally biased region" description="Polar residues" evidence="6">
    <location>
        <begin position="95"/>
        <end position="107"/>
    </location>
</feature>
<feature type="transmembrane region" description="Helical" evidence="7">
    <location>
        <begin position="199"/>
        <end position="220"/>
    </location>
</feature>
<evidence type="ECO:0000256" key="2">
    <source>
        <dbReference type="ARBA" id="ARBA00022448"/>
    </source>
</evidence>
<dbReference type="Proteomes" id="UP001230268">
    <property type="component" value="Unassembled WGS sequence"/>
</dbReference>
<feature type="region of interest" description="Disordered" evidence="6">
    <location>
        <begin position="148"/>
        <end position="182"/>
    </location>
</feature>
<accession>A0AAD8LJ12</accession>
<feature type="compositionally biased region" description="Polar residues" evidence="6">
    <location>
        <begin position="626"/>
        <end position="642"/>
    </location>
</feature>
<dbReference type="PANTHER" id="PTHR23505">
    <property type="entry name" value="SPINSTER"/>
    <property type="match status" value="1"/>
</dbReference>
<dbReference type="PANTHER" id="PTHR23505:SF52">
    <property type="entry name" value="MAJOR FACILITATOR SUPERFAMILY PROTEIN"/>
    <property type="match status" value="1"/>
</dbReference>
<protein>
    <submittedName>
        <fullName evidence="8">Uncharacterized protein</fullName>
    </submittedName>
</protein>
<feature type="compositionally biased region" description="Low complexity" evidence="6">
    <location>
        <begin position="71"/>
        <end position="94"/>
    </location>
</feature>
<feature type="compositionally biased region" description="Acidic residues" evidence="6">
    <location>
        <begin position="113"/>
        <end position="123"/>
    </location>
</feature>
<dbReference type="Gene3D" id="1.20.1250.20">
    <property type="entry name" value="MFS general substrate transporter like domains"/>
    <property type="match status" value="1"/>
</dbReference>
<feature type="compositionally biased region" description="Polar residues" evidence="6">
    <location>
        <begin position="37"/>
        <end position="57"/>
    </location>
</feature>
<reference evidence="8" key="1">
    <citation type="submission" date="2023-08" db="EMBL/GenBank/DDBJ databases">
        <title>Draft sequence of the Babesia gibsoni genome.</title>
        <authorList>
            <person name="Yamagishi J.Y."/>
            <person name="Xuan X.X."/>
        </authorList>
    </citation>
    <scope>NUCLEOTIDE SEQUENCE</scope>
    <source>
        <strain evidence="8">Azabu</strain>
    </source>
</reference>
<feature type="compositionally biased region" description="Low complexity" evidence="6">
    <location>
        <begin position="650"/>
        <end position="688"/>
    </location>
</feature>
<feature type="region of interest" description="Disordered" evidence="6">
    <location>
        <begin position="35"/>
        <end position="123"/>
    </location>
</feature>
<comment type="caution">
    <text evidence="8">The sequence shown here is derived from an EMBL/GenBank/DDBJ whole genome shotgun (WGS) entry which is preliminary data.</text>
</comment>
<dbReference type="AlphaFoldDB" id="A0AAD8LJ12"/>
<comment type="subcellular location">
    <subcellularLocation>
        <location evidence="1">Membrane</location>
        <topology evidence="1">Multi-pass membrane protein</topology>
    </subcellularLocation>
</comment>
<dbReference type="InterPro" id="IPR036259">
    <property type="entry name" value="MFS_trans_sf"/>
</dbReference>
<feature type="region of interest" description="Disordered" evidence="6">
    <location>
        <begin position="591"/>
        <end position="708"/>
    </location>
</feature>
<feature type="transmembrane region" description="Helical" evidence="7">
    <location>
        <begin position="336"/>
        <end position="357"/>
    </location>
</feature>
<keyword evidence="4 7" id="KW-1133">Transmembrane helix</keyword>
<evidence type="ECO:0000313" key="9">
    <source>
        <dbReference type="Proteomes" id="UP001230268"/>
    </source>
</evidence>
<dbReference type="SUPFAM" id="SSF103473">
    <property type="entry name" value="MFS general substrate transporter"/>
    <property type="match status" value="1"/>
</dbReference>
<gene>
    <name evidence="8" type="ORF">BgAZ_403630</name>
</gene>
<dbReference type="GO" id="GO:0016020">
    <property type="term" value="C:membrane"/>
    <property type="evidence" value="ECO:0007669"/>
    <property type="project" value="UniProtKB-SubCell"/>
</dbReference>
<evidence type="ECO:0000313" key="8">
    <source>
        <dbReference type="EMBL" id="KAK1442333.1"/>
    </source>
</evidence>
<feature type="compositionally biased region" description="Polar residues" evidence="6">
    <location>
        <begin position="591"/>
        <end position="600"/>
    </location>
</feature>
<keyword evidence="2" id="KW-0813">Transport</keyword>
<keyword evidence="5 7" id="KW-0472">Membrane</keyword>
<feature type="compositionally biased region" description="Acidic residues" evidence="6">
    <location>
        <begin position="161"/>
        <end position="173"/>
    </location>
</feature>
<dbReference type="InterPro" id="IPR044770">
    <property type="entry name" value="MFS_spinster-like"/>
</dbReference>
<feature type="transmembrane region" description="Helical" evidence="7">
    <location>
        <begin position="388"/>
        <end position="411"/>
    </location>
</feature>